<dbReference type="OrthoDB" id="6385999at2"/>
<evidence type="ECO:0000313" key="2">
    <source>
        <dbReference type="EMBL" id="EIT67920.1"/>
    </source>
</evidence>
<protein>
    <recommendedName>
        <fullName evidence="4">Lipoprotein</fullName>
    </recommendedName>
</protein>
<feature type="signal peptide" evidence="1">
    <location>
        <begin position="1"/>
        <end position="33"/>
    </location>
</feature>
<keyword evidence="3" id="KW-1185">Reference proteome</keyword>
<dbReference type="Proteomes" id="UP000003704">
    <property type="component" value="Unassembled WGS sequence"/>
</dbReference>
<evidence type="ECO:0000313" key="3">
    <source>
        <dbReference type="Proteomes" id="UP000003704"/>
    </source>
</evidence>
<reference evidence="2 3" key="1">
    <citation type="journal article" date="2012" name="J. Bacteriol.">
        <title>Genome Sequence of n-Alkane-Degrading Hydrocarboniphaga effusa Strain AP103T (ATCC BAA-332T).</title>
        <authorList>
            <person name="Chang H.K."/>
            <person name="Zylstra G.J."/>
            <person name="Chae J.C."/>
        </authorList>
    </citation>
    <scope>NUCLEOTIDE SEQUENCE [LARGE SCALE GENOMIC DNA]</scope>
    <source>
        <strain evidence="2 3">AP103</strain>
    </source>
</reference>
<gene>
    <name evidence="2" type="ORF">WQQ_43550</name>
</gene>
<dbReference type="Pfam" id="PF20101">
    <property type="entry name" value="DUF6491"/>
    <property type="match status" value="1"/>
</dbReference>
<dbReference type="RefSeq" id="WP_007187290.1">
    <property type="nucleotide sequence ID" value="NZ_AKGD01000004.1"/>
</dbReference>
<evidence type="ECO:0000256" key="1">
    <source>
        <dbReference type="SAM" id="SignalP"/>
    </source>
</evidence>
<comment type="caution">
    <text evidence="2">The sequence shown here is derived from an EMBL/GenBank/DDBJ whole genome shotgun (WGS) entry which is preliminary data.</text>
</comment>
<dbReference type="AlphaFoldDB" id="I8T1X8"/>
<proteinExistence type="predicted"/>
<feature type="chain" id="PRO_5003714353" description="Lipoprotein" evidence="1">
    <location>
        <begin position="34"/>
        <end position="147"/>
    </location>
</feature>
<sequence>MGIDISSSRRKPSSFRRAGLLALAVASTLPACAMTPDSARQKVLEAELAERGWRAGEEVRSVNGYNVQGFQPIDDRHVILDAGITRQYLITTASPCRDLQYNERLRVSTNVANELTTLDTVYALDPTGRQACPIARLQRLERISSAQ</sequence>
<dbReference type="InterPro" id="IPR045500">
    <property type="entry name" value="DUF6491"/>
</dbReference>
<name>I8T1X8_9GAMM</name>
<keyword evidence="1" id="KW-0732">Signal</keyword>
<accession>I8T1X8</accession>
<organism evidence="2 3">
    <name type="scientific">Hydrocarboniphaga effusa AP103</name>
    <dbReference type="NCBI Taxonomy" id="1172194"/>
    <lineage>
        <taxon>Bacteria</taxon>
        <taxon>Pseudomonadati</taxon>
        <taxon>Pseudomonadota</taxon>
        <taxon>Gammaproteobacteria</taxon>
        <taxon>Nevskiales</taxon>
        <taxon>Nevskiaceae</taxon>
        <taxon>Hydrocarboniphaga</taxon>
    </lineage>
</organism>
<dbReference type="EMBL" id="AKGD01000004">
    <property type="protein sequence ID" value="EIT67920.1"/>
    <property type="molecule type" value="Genomic_DNA"/>
</dbReference>
<evidence type="ECO:0008006" key="4">
    <source>
        <dbReference type="Google" id="ProtNLM"/>
    </source>
</evidence>